<accession>A0ABQ3EBG3</accession>
<sequence length="178" mass="18164">MEGEVVLIVHESGVPCQVDPVRFTPVQARQASRVTGSPSSSFSFTQFVPEVGFPVGSYKSSTFGAGSLRAVAASAAPLMHPMTEVINNCLGGGVREGSVPCGGTGSKILARRAGVPGGIRVERALSTGRLVQGRRVDHETAANGGVRFGVYTGPMATQTVFGSSASAVFTAPVGAVGR</sequence>
<protein>
    <submittedName>
        <fullName evidence="1">Uncharacterized protein</fullName>
    </submittedName>
</protein>
<name>A0ABQ3EBG3_9ACTN</name>
<proteinExistence type="predicted"/>
<keyword evidence="2" id="KW-1185">Reference proteome</keyword>
<evidence type="ECO:0000313" key="1">
    <source>
        <dbReference type="EMBL" id="GHB31084.1"/>
    </source>
</evidence>
<gene>
    <name evidence="1" type="ORF">GCM10010346_63070</name>
</gene>
<dbReference type="EMBL" id="BMVO01000039">
    <property type="protein sequence ID" value="GHB31084.1"/>
    <property type="molecule type" value="Genomic_DNA"/>
</dbReference>
<organism evidence="1 2">
    <name type="scientific">Streptomyces chryseus</name>
    <dbReference type="NCBI Taxonomy" id="68186"/>
    <lineage>
        <taxon>Bacteria</taxon>
        <taxon>Bacillati</taxon>
        <taxon>Actinomycetota</taxon>
        <taxon>Actinomycetes</taxon>
        <taxon>Kitasatosporales</taxon>
        <taxon>Streptomycetaceae</taxon>
        <taxon>Streptomyces</taxon>
    </lineage>
</organism>
<comment type="caution">
    <text evidence="1">The sequence shown here is derived from an EMBL/GenBank/DDBJ whole genome shotgun (WGS) entry which is preliminary data.</text>
</comment>
<reference evidence="2" key="1">
    <citation type="journal article" date="2019" name="Int. J. Syst. Evol. Microbiol.">
        <title>The Global Catalogue of Microorganisms (GCM) 10K type strain sequencing project: providing services to taxonomists for standard genome sequencing and annotation.</title>
        <authorList>
            <consortium name="The Broad Institute Genomics Platform"/>
            <consortium name="The Broad Institute Genome Sequencing Center for Infectious Disease"/>
            <person name="Wu L."/>
            <person name="Ma J."/>
        </authorList>
    </citation>
    <scope>NUCLEOTIDE SEQUENCE [LARGE SCALE GENOMIC DNA]</scope>
    <source>
        <strain evidence="2">JCM 4737</strain>
    </source>
</reference>
<dbReference type="Proteomes" id="UP000599437">
    <property type="component" value="Unassembled WGS sequence"/>
</dbReference>
<evidence type="ECO:0000313" key="2">
    <source>
        <dbReference type="Proteomes" id="UP000599437"/>
    </source>
</evidence>